<accession>A0A0W0G0W0</accession>
<reference evidence="2 3" key="1">
    <citation type="submission" date="2015-12" db="EMBL/GenBank/DDBJ databases">
        <title>Draft genome sequence of Moniliophthora roreri, the causal agent of frosty pod rot of cacao.</title>
        <authorList>
            <person name="Aime M.C."/>
            <person name="Diaz-Valderrama J.R."/>
            <person name="Kijpornyongpan T."/>
            <person name="Phillips-Mora W."/>
        </authorList>
    </citation>
    <scope>NUCLEOTIDE SEQUENCE [LARGE SCALE GENOMIC DNA]</scope>
    <source>
        <strain evidence="2 3">MCA 2952</strain>
    </source>
</reference>
<keyword evidence="1" id="KW-0812">Transmembrane</keyword>
<evidence type="ECO:0000313" key="3">
    <source>
        <dbReference type="Proteomes" id="UP000054988"/>
    </source>
</evidence>
<name>A0A0W0G0W0_MONRR</name>
<keyword evidence="1" id="KW-0472">Membrane</keyword>
<evidence type="ECO:0000256" key="1">
    <source>
        <dbReference type="SAM" id="Phobius"/>
    </source>
</evidence>
<comment type="caution">
    <text evidence="2">The sequence shown here is derived from an EMBL/GenBank/DDBJ whole genome shotgun (WGS) entry which is preliminary data.</text>
</comment>
<dbReference type="Proteomes" id="UP000054988">
    <property type="component" value="Unassembled WGS sequence"/>
</dbReference>
<protein>
    <submittedName>
        <fullName evidence="2">Uncharacterized protein</fullName>
    </submittedName>
</protein>
<gene>
    <name evidence="2" type="ORF">WG66_5263</name>
</gene>
<organism evidence="2 3">
    <name type="scientific">Moniliophthora roreri</name>
    <name type="common">Frosty pod rot fungus</name>
    <name type="synonym">Monilia roreri</name>
    <dbReference type="NCBI Taxonomy" id="221103"/>
    <lineage>
        <taxon>Eukaryota</taxon>
        <taxon>Fungi</taxon>
        <taxon>Dikarya</taxon>
        <taxon>Basidiomycota</taxon>
        <taxon>Agaricomycotina</taxon>
        <taxon>Agaricomycetes</taxon>
        <taxon>Agaricomycetidae</taxon>
        <taxon>Agaricales</taxon>
        <taxon>Marasmiineae</taxon>
        <taxon>Marasmiaceae</taxon>
        <taxon>Moniliophthora</taxon>
    </lineage>
</organism>
<feature type="transmembrane region" description="Helical" evidence="1">
    <location>
        <begin position="78"/>
        <end position="98"/>
    </location>
</feature>
<proteinExistence type="predicted"/>
<evidence type="ECO:0000313" key="2">
    <source>
        <dbReference type="EMBL" id="KTB42162.1"/>
    </source>
</evidence>
<sequence>MAVLKPLSAPYFGCGNPANGVVRAVLRMSHWILPTLAQNQKGVDSKVKNESVSVTRRKLAVNKRSDGEHAIDRPTLQWLLSFMQLVLLQLVLTAFLIFGGK</sequence>
<dbReference type="AlphaFoldDB" id="A0A0W0G0W0"/>
<dbReference type="EMBL" id="LATX01001377">
    <property type="protein sequence ID" value="KTB42162.1"/>
    <property type="molecule type" value="Genomic_DNA"/>
</dbReference>
<keyword evidence="1" id="KW-1133">Transmembrane helix</keyword>